<dbReference type="InterPro" id="IPR043519">
    <property type="entry name" value="NT_sf"/>
</dbReference>
<dbReference type="AlphaFoldDB" id="A0A402D2N7"/>
<dbReference type="OrthoDB" id="9799092at2"/>
<dbReference type="SUPFAM" id="SSF81301">
    <property type="entry name" value="Nucleotidyltransferase"/>
    <property type="match status" value="1"/>
</dbReference>
<dbReference type="RefSeq" id="WP_119323795.1">
    <property type="nucleotide sequence ID" value="NZ_AP025739.1"/>
</dbReference>
<keyword evidence="2" id="KW-1185">Reference proteome</keyword>
<dbReference type="KEGG" id="ccot:CCAX7_005140"/>
<dbReference type="InterPro" id="IPR007344">
    <property type="entry name" value="GrpB/CoaE"/>
</dbReference>
<proteinExistence type="predicted"/>
<name>A0A402D2N7_9BACT</name>
<evidence type="ECO:0000313" key="2">
    <source>
        <dbReference type="Proteomes" id="UP000287394"/>
    </source>
</evidence>
<organism evidence="1 2">
    <name type="scientific">Capsulimonas corticalis</name>
    <dbReference type="NCBI Taxonomy" id="2219043"/>
    <lineage>
        <taxon>Bacteria</taxon>
        <taxon>Bacillati</taxon>
        <taxon>Armatimonadota</taxon>
        <taxon>Armatimonadia</taxon>
        <taxon>Capsulimonadales</taxon>
        <taxon>Capsulimonadaceae</taxon>
        <taxon>Capsulimonas</taxon>
    </lineage>
</organism>
<accession>A0A402D2N7</accession>
<gene>
    <name evidence="1" type="ORF">CCAX7_005140</name>
</gene>
<sequence>MKIEIVPYTDRWPDEFQAIAQPIRDALGHVALRLDHIGSTSVPGLPAKDVIDAQISVAALEPVERIVDAFQALEYVYLEHITGDHLPQGADTLPEAWVKLFFRSKPGRRRANVHIRVAGNPNQRYALLFRDYLRANPLAAGGYAEVKRQLARYHPDDEDAYYDVKDPVCDILMAGAEVWAEAQGWEIGLSDA</sequence>
<dbReference type="Gene3D" id="3.30.460.10">
    <property type="entry name" value="Beta Polymerase, domain 2"/>
    <property type="match status" value="1"/>
</dbReference>
<evidence type="ECO:0000313" key="1">
    <source>
        <dbReference type="EMBL" id="BDI28463.1"/>
    </source>
</evidence>
<dbReference type="EMBL" id="AP025739">
    <property type="protein sequence ID" value="BDI28463.1"/>
    <property type="molecule type" value="Genomic_DNA"/>
</dbReference>
<reference evidence="1 2" key="1">
    <citation type="journal article" date="2019" name="Int. J. Syst. Evol. Microbiol.">
        <title>Capsulimonas corticalis gen. nov., sp. nov., an aerobic capsulated bacterium, of a novel bacterial order, Capsulimonadales ord. nov., of the class Armatimonadia of the phylum Armatimonadetes.</title>
        <authorList>
            <person name="Li J."/>
            <person name="Kudo C."/>
            <person name="Tonouchi A."/>
        </authorList>
    </citation>
    <scope>NUCLEOTIDE SEQUENCE [LARGE SCALE GENOMIC DNA]</scope>
    <source>
        <strain evidence="1 2">AX-7</strain>
    </source>
</reference>
<protein>
    <submittedName>
        <fullName evidence="1">Uncharacterized protein</fullName>
    </submittedName>
</protein>
<dbReference type="Proteomes" id="UP000287394">
    <property type="component" value="Chromosome"/>
</dbReference>
<dbReference type="Pfam" id="PF04229">
    <property type="entry name" value="GrpB"/>
    <property type="match status" value="1"/>
</dbReference>
<dbReference type="PANTHER" id="PTHR34822:SF1">
    <property type="entry name" value="GRPB FAMILY PROTEIN"/>
    <property type="match status" value="1"/>
</dbReference>
<dbReference type="PANTHER" id="PTHR34822">
    <property type="entry name" value="GRPB DOMAIN PROTEIN (AFU_ORTHOLOGUE AFUA_1G01530)"/>
    <property type="match status" value="1"/>
</dbReference>